<dbReference type="AlphaFoldDB" id="A0A072PKW5"/>
<accession>A0A072PKW5</accession>
<dbReference type="Proteomes" id="UP000027920">
    <property type="component" value="Unassembled WGS sequence"/>
</dbReference>
<dbReference type="Gene3D" id="3.30.70.660">
    <property type="entry name" value="Pseudouridine synthase I, catalytic domain, C-terminal subdomain"/>
    <property type="match status" value="1"/>
</dbReference>
<dbReference type="OrthoDB" id="25767at2759"/>
<evidence type="ECO:0000313" key="6">
    <source>
        <dbReference type="EMBL" id="KEF60729.1"/>
    </source>
</evidence>
<keyword evidence="2" id="KW-0819">tRNA processing</keyword>
<reference evidence="6 7" key="1">
    <citation type="submission" date="2013-03" db="EMBL/GenBank/DDBJ databases">
        <title>The Genome Sequence of Exophiala aquamarina CBS 119918.</title>
        <authorList>
            <consortium name="The Broad Institute Genomics Platform"/>
            <person name="Cuomo C."/>
            <person name="de Hoog S."/>
            <person name="Gorbushina A."/>
            <person name="Walker B."/>
            <person name="Young S.K."/>
            <person name="Zeng Q."/>
            <person name="Gargeya S."/>
            <person name="Fitzgerald M."/>
            <person name="Haas B."/>
            <person name="Abouelleil A."/>
            <person name="Allen A.W."/>
            <person name="Alvarado L."/>
            <person name="Arachchi H.M."/>
            <person name="Berlin A.M."/>
            <person name="Chapman S.B."/>
            <person name="Gainer-Dewar J."/>
            <person name="Goldberg J."/>
            <person name="Griggs A."/>
            <person name="Gujja S."/>
            <person name="Hansen M."/>
            <person name="Howarth C."/>
            <person name="Imamovic A."/>
            <person name="Ireland A."/>
            <person name="Larimer J."/>
            <person name="McCowan C."/>
            <person name="Murphy C."/>
            <person name="Pearson M."/>
            <person name="Poon T.W."/>
            <person name="Priest M."/>
            <person name="Roberts A."/>
            <person name="Saif S."/>
            <person name="Shea T."/>
            <person name="Sisk P."/>
            <person name="Sykes S."/>
            <person name="Wortman J."/>
            <person name="Nusbaum C."/>
            <person name="Birren B."/>
        </authorList>
    </citation>
    <scope>NUCLEOTIDE SEQUENCE [LARGE SCALE GENOMIC DNA]</scope>
    <source>
        <strain evidence="6 7">CBS 119918</strain>
    </source>
</reference>
<keyword evidence="3" id="KW-0413">Isomerase</keyword>
<evidence type="ECO:0000256" key="1">
    <source>
        <dbReference type="ARBA" id="ARBA00009375"/>
    </source>
</evidence>
<dbReference type="GeneID" id="25277235"/>
<dbReference type="Gene3D" id="3.30.70.580">
    <property type="entry name" value="Pseudouridine synthase I, catalytic domain, N-terminal subdomain"/>
    <property type="match status" value="1"/>
</dbReference>
<dbReference type="GO" id="GO:1990481">
    <property type="term" value="P:mRNA pseudouridine synthesis"/>
    <property type="evidence" value="ECO:0007669"/>
    <property type="project" value="TreeGrafter"/>
</dbReference>
<dbReference type="InterPro" id="IPR001406">
    <property type="entry name" value="PsdUridine_synth_TruA"/>
</dbReference>
<feature type="region of interest" description="Disordered" evidence="4">
    <location>
        <begin position="1"/>
        <end position="29"/>
    </location>
</feature>
<dbReference type="InterPro" id="IPR020095">
    <property type="entry name" value="PsdUridine_synth_TruA_C"/>
</dbReference>
<feature type="region of interest" description="Disordered" evidence="4">
    <location>
        <begin position="56"/>
        <end position="97"/>
    </location>
</feature>
<dbReference type="InterPro" id="IPR020103">
    <property type="entry name" value="PsdUridine_synth_cat_dom_sf"/>
</dbReference>
<dbReference type="HOGENOM" id="CLU_014673_2_3_1"/>
<dbReference type="STRING" id="1182545.A0A072PKW5"/>
<comment type="similarity">
    <text evidence="1">Belongs to the tRNA pseudouridine synthase TruA family.</text>
</comment>
<dbReference type="RefSeq" id="XP_013263319.1">
    <property type="nucleotide sequence ID" value="XM_013407865.1"/>
</dbReference>
<dbReference type="GO" id="GO:0009982">
    <property type="term" value="F:pseudouridine synthase activity"/>
    <property type="evidence" value="ECO:0007669"/>
    <property type="project" value="InterPro"/>
</dbReference>
<dbReference type="GO" id="GO:0005737">
    <property type="term" value="C:cytoplasm"/>
    <property type="evidence" value="ECO:0007669"/>
    <property type="project" value="TreeGrafter"/>
</dbReference>
<name>A0A072PKW5_9EURO</name>
<dbReference type="PANTHER" id="PTHR11142">
    <property type="entry name" value="PSEUDOURIDYLATE SYNTHASE"/>
    <property type="match status" value="1"/>
</dbReference>
<feature type="region of interest" description="Disordered" evidence="4">
    <location>
        <begin position="228"/>
        <end position="274"/>
    </location>
</feature>
<dbReference type="HAMAP" id="MF_00171">
    <property type="entry name" value="TruA"/>
    <property type="match status" value="1"/>
</dbReference>
<sequence length="655" mass="73044">MITPEEHNLNQTTGAPLEANNQENDYSSYSTEDLISRITLLERQLQDSRKSLAELTARTAKGASRRSISPRPITASRSSPQPQSRSTSPRRLKDFDPSKYSTRHIALKFAYLGQRYNGFEHANNNIVPRPTIEETLWKALRKTRLISPLLEPAAGGVRVDQSYNVIWGTEERLRRYTDGKGTPGDQGGKVKLDVNWDGCQYSKCGRTDRGVSAFGQVIGIRVRSNRPLEAYPNHDSNGIDGQDVEHSQEEYSSSPPDGNMLSIPADDTDAHELTKPFDPVADELSYANILNSVLPPDIRILAWCPDPPPTFDARFSCRERRYKYFFTNPGFCPTPGPNGLTTHDGIPTNLREGWLDIDKMREAAKKLEGLHDFRNLCKIDPTKQMPNCQRRVTFADVVEFESFGKDFSRLQDLNQTGYQGLVPSVLGTAAGDLLSEPGPKVYTFCVHGTAFLWHQVRCMAAILFLVGQGLEEPSIVDQLLDVENNPRRPAYEMADDSPLVLWDCIFPKDDEVMQDGIDWIYTGDERTLPALTGRNDGRCGATGVIDELWQQWREAKMKEVLAGSLLDLAIGQGDGTSFKRSGQRGPLPKGHTRSTKVFNGGDGARLVGKYVPVMRKPLLDSLEAQNQKWAKTKGWKKDVRKALVGHNQAPVAGSD</sequence>
<evidence type="ECO:0000313" key="7">
    <source>
        <dbReference type="Proteomes" id="UP000027920"/>
    </source>
</evidence>
<feature type="compositionally biased region" description="Low complexity" evidence="4">
    <location>
        <begin position="76"/>
        <end position="89"/>
    </location>
</feature>
<keyword evidence="7" id="KW-1185">Reference proteome</keyword>
<evidence type="ECO:0000259" key="5">
    <source>
        <dbReference type="Pfam" id="PF01416"/>
    </source>
</evidence>
<comment type="caution">
    <text evidence="6">The sequence shown here is derived from an EMBL/GenBank/DDBJ whole genome shotgun (WGS) entry which is preliminary data.</text>
</comment>
<dbReference type="InterPro" id="IPR020094">
    <property type="entry name" value="TruA/RsuA/RluB/E/F_N"/>
</dbReference>
<dbReference type="PANTHER" id="PTHR11142:SF5">
    <property type="entry name" value="TRNA PSEUDOURIDINE(38_39) SYNTHASE"/>
    <property type="match status" value="1"/>
</dbReference>
<organism evidence="6 7">
    <name type="scientific">Exophiala aquamarina CBS 119918</name>
    <dbReference type="NCBI Taxonomy" id="1182545"/>
    <lineage>
        <taxon>Eukaryota</taxon>
        <taxon>Fungi</taxon>
        <taxon>Dikarya</taxon>
        <taxon>Ascomycota</taxon>
        <taxon>Pezizomycotina</taxon>
        <taxon>Eurotiomycetes</taxon>
        <taxon>Chaetothyriomycetidae</taxon>
        <taxon>Chaetothyriales</taxon>
        <taxon>Herpotrichiellaceae</taxon>
        <taxon>Exophiala</taxon>
    </lineage>
</organism>
<feature type="compositionally biased region" description="Polar residues" evidence="4">
    <location>
        <begin position="9"/>
        <end position="29"/>
    </location>
</feature>
<evidence type="ECO:0000256" key="2">
    <source>
        <dbReference type="ARBA" id="ARBA00022694"/>
    </source>
</evidence>
<dbReference type="GO" id="GO:0005634">
    <property type="term" value="C:nucleus"/>
    <property type="evidence" value="ECO:0007669"/>
    <property type="project" value="TreeGrafter"/>
</dbReference>
<dbReference type="InterPro" id="IPR020097">
    <property type="entry name" value="PsdUridine_synth_TruA_a/b_dom"/>
</dbReference>
<dbReference type="EMBL" id="AMGV01000002">
    <property type="protein sequence ID" value="KEF60729.1"/>
    <property type="molecule type" value="Genomic_DNA"/>
</dbReference>
<proteinExistence type="inferred from homology"/>
<dbReference type="GO" id="GO:0031119">
    <property type="term" value="P:tRNA pseudouridine synthesis"/>
    <property type="evidence" value="ECO:0007669"/>
    <property type="project" value="TreeGrafter"/>
</dbReference>
<dbReference type="SUPFAM" id="SSF55120">
    <property type="entry name" value="Pseudouridine synthase"/>
    <property type="match status" value="1"/>
</dbReference>
<evidence type="ECO:0000256" key="3">
    <source>
        <dbReference type="ARBA" id="ARBA00023235"/>
    </source>
</evidence>
<evidence type="ECO:0000256" key="4">
    <source>
        <dbReference type="SAM" id="MobiDB-lite"/>
    </source>
</evidence>
<protein>
    <recommendedName>
        <fullName evidence="5">Pseudouridine synthase I TruA alpha/beta domain-containing protein</fullName>
    </recommendedName>
</protein>
<gene>
    <name evidence="6" type="ORF">A1O9_02290</name>
</gene>
<dbReference type="Pfam" id="PF01416">
    <property type="entry name" value="PseudoU_synth_1"/>
    <property type="match status" value="1"/>
</dbReference>
<dbReference type="VEuPathDB" id="FungiDB:A1O9_02290"/>
<feature type="domain" description="Pseudouridine synthase I TruA alpha/beta" evidence="5">
    <location>
        <begin position="363"/>
        <end position="507"/>
    </location>
</feature>
<dbReference type="GO" id="GO:0003723">
    <property type="term" value="F:RNA binding"/>
    <property type="evidence" value="ECO:0007669"/>
    <property type="project" value="InterPro"/>
</dbReference>